<dbReference type="OrthoDB" id="170744at2157"/>
<name>A0A151AI39_9EURY</name>
<dbReference type="AlphaFoldDB" id="A0A151AI39"/>
<feature type="domain" description="DUF7322" evidence="3">
    <location>
        <begin position="34"/>
        <end position="94"/>
    </location>
</feature>
<evidence type="ECO:0000313" key="4">
    <source>
        <dbReference type="EMBL" id="KYH27338.1"/>
    </source>
</evidence>
<feature type="transmembrane region" description="Helical" evidence="2">
    <location>
        <begin position="43"/>
        <end position="66"/>
    </location>
</feature>
<keyword evidence="2" id="KW-0812">Transmembrane</keyword>
<feature type="transmembrane region" description="Helical" evidence="2">
    <location>
        <begin position="73"/>
        <end position="93"/>
    </location>
</feature>
<keyword evidence="2" id="KW-0472">Membrane</keyword>
<feature type="compositionally biased region" description="Basic and acidic residues" evidence="1">
    <location>
        <begin position="1"/>
        <end position="12"/>
    </location>
</feature>
<organism evidence="4 5">
    <name type="scientific">Halalkalicoccus paucihalophilus</name>
    <dbReference type="NCBI Taxonomy" id="1008153"/>
    <lineage>
        <taxon>Archaea</taxon>
        <taxon>Methanobacteriati</taxon>
        <taxon>Methanobacteriota</taxon>
        <taxon>Stenosarchaea group</taxon>
        <taxon>Halobacteria</taxon>
        <taxon>Halobacteriales</taxon>
        <taxon>Halococcaceae</taxon>
        <taxon>Halalkalicoccus</taxon>
    </lineage>
</organism>
<keyword evidence="5" id="KW-1185">Reference proteome</keyword>
<reference evidence="4 5" key="1">
    <citation type="submission" date="2016-02" db="EMBL/GenBank/DDBJ databases">
        <title>Genome sequence of Halalkalicoccus paucihalophilus DSM 24557.</title>
        <authorList>
            <person name="Poehlein A."/>
            <person name="Daniel R."/>
        </authorList>
    </citation>
    <scope>NUCLEOTIDE SEQUENCE [LARGE SCALE GENOMIC DNA]</scope>
    <source>
        <strain evidence="4 5">DSM 24557</strain>
    </source>
</reference>
<dbReference type="Pfam" id="PF24008">
    <property type="entry name" value="DUF7322"/>
    <property type="match status" value="1"/>
</dbReference>
<evidence type="ECO:0000256" key="2">
    <source>
        <dbReference type="SAM" id="Phobius"/>
    </source>
</evidence>
<accession>A0A151AI39</accession>
<feature type="region of interest" description="Disordered" evidence="1">
    <location>
        <begin position="1"/>
        <end position="34"/>
    </location>
</feature>
<evidence type="ECO:0000256" key="1">
    <source>
        <dbReference type="SAM" id="MobiDB-lite"/>
    </source>
</evidence>
<dbReference type="EMBL" id="LTAZ01000001">
    <property type="protein sequence ID" value="KYH27338.1"/>
    <property type="molecule type" value="Genomic_DNA"/>
</dbReference>
<keyword evidence="2" id="KW-1133">Transmembrane helix</keyword>
<gene>
    <name evidence="4" type="ORF">HAPAU_00040</name>
</gene>
<sequence>MLPDERSEHEPAEPDLGPDIPNVEPPDGGFFGPEDAPKELLSAFWKLVVLFNVGLITASLGVLFVLFEGRLRLGGGLLAVGLLALARGLYSYWRLDLDKLGTDSD</sequence>
<dbReference type="PATRIC" id="fig|1008153.3.peg.6"/>
<protein>
    <recommendedName>
        <fullName evidence="3">DUF7322 domain-containing protein</fullName>
    </recommendedName>
</protein>
<comment type="caution">
    <text evidence="4">The sequence shown here is derived from an EMBL/GenBank/DDBJ whole genome shotgun (WGS) entry which is preliminary data.</text>
</comment>
<evidence type="ECO:0000259" key="3">
    <source>
        <dbReference type="Pfam" id="PF24008"/>
    </source>
</evidence>
<dbReference type="RefSeq" id="WP_066377972.1">
    <property type="nucleotide sequence ID" value="NZ_LTAZ01000001.1"/>
</dbReference>
<dbReference type="InterPro" id="IPR055746">
    <property type="entry name" value="DUF7322"/>
</dbReference>
<evidence type="ECO:0000313" key="5">
    <source>
        <dbReference type="Proteomes" id="UP000075321"/>
    </source>
</evidence>
<proteinExistence type="predicted"/>
<dbReference type="Proteomes" id="UP000075321">
    <property type="component" value="Unassembled WGS sequence"/>
</dbReference>